<keyword evidence="2" id="KW-1185">Reference proteome</keyword>
<evidence type="ECO:0000313" key="1">
    <source>
        <dbReference type="EMBL" id="MFD2872855.1"/>
    </source>
</evidence>
<dbReference type="EMBL" id="JBHUPD010000002">
    <property type="protein sequence ID" value="MFD2872855.1"/>
    <property type="molecule type" value="Genomic_DNA"/>
</dbReference>
<dbReference type="RefSeq" id="WP_377184993.1">
    <property type="nucleotide sequence ID" value="NZ_JBHUPD010000002.1"/>
</dbReference>
<accession>A0ABW5YD07</accession>
<dbReference type="Proteomes" id="UP001597557">
    <property type="component" value="Unassembled WGS sequence"/>
</dbReference>
<evidence type="ECO:0008006" key="3">
    <source>
        <dbReference type="Google" id="ProtNLM"/>
    </source>
</evidence>
<reference evidence="2" key="1">
    <citation type="journal article" date="2019" name="Int. J. Syst. Evol. Microbiol.">
        <title>The Global Catalogue of Microorganisms (GCM) 10K type strain sequencing project: providing services to taxonomists for standard genome sequencing and annotation.</title>
        <authorList>
            <consortium name="The Broad Institute Genomics Platform"/>
            <consortium name="The Broad Institute Genome Sequencing Center for Infectious Disease"/>
            <person name="Wu L."/>
            <person name="Ma J."/>
        </authorList>
    </citation>
    <scope>NUCLEOTIDE SEQUENCE [LARGE SCALE GENOMIC DNA]</scope>
    <source>
        <strain evidence="2">KCTC 22437</strain>
    </source>
</reference>
<gene>
    <name evidence="1" type="ORF">ACFS5N_10280</name>
</gene>
<sequence>MKNPKILLGLLPLLALFLIIGSGFTKNKPIASKKTTTKNVKAKKIVDYQIIDSRGYLCANHPSLKDTLSISPALPSGSSVTWTTYDCNLSGSMGNNPATITGLTAVAFANPFLSITDATIDATVSIPGQGTVGLEIVIPVNTCP</sequence>
<name>A0ABW5YD07_9SPHI</name>
<proteinExistence type="predicted"/>
<evidence type="ECO:0000313" key="2">
    <source>
        <dbReference type="Proteomes" id="UP001597557"/>
    </source>
</evidence>
<comment type="caution">
    <text evidence="1">The sequence shown here is derived from an EMBL/GenBank/DDBJ whole genome shotgun (WGS) entry which is preliminary data.</text>
</comment>
<protein>
    <recommendedName>
        <fullName evidence="3">Ig-like domain-containing protein</fullName>
    </recommendedName>
</protein>
<organism evidence="1 2">
    <name type="scientific">Mucilaginibacter ximonensis</name>
    <dbReference type="NCBI Taxonomy" id="538021"/>
    <lineage>
        <taxon>Bacteria</taxon>
        <taxon>Pseudomonadati</taxon>
        <taxon>Bacteroidota</taxon>
        <taxon>Sphingobacteriia</taxon>
        <taxon>Sphingobacteriales</taxon>
        <taxon>Sphingobacteriaceae</taxon>
        <taxon>Mucilaginibacter</taxon>
    </lineage>
</organism>